<accession>A0A0A9BTR6</accession>
<dbReference type="AlphaFoldDB" id="A0A0A9BTR6"/>
<sequence>MALTSLTRSIHASMLGVPMPLTASSIAAATAVHAHKSPPAPPSASSPLDATANAGPTQLPRYLSGRGGFIRDRWSTGNSKQHVLVPSPPVALARW</sequence>
<dbReference type="EMBL" id="GBRH01233335">
    <property type="protein sequence ID" value="JAD64560.1"/>
    <property type="molecule type" value="Transcribed_RNA"/>
</dbReference>
<organism evidence="2">
    <name type="scientific">Arundo donax</name>
    <name type="common">Giant reed</name>
    <name type="synonym">Donax arundinaceus</name>
    <dbReference type="NCBI Taxonomy" id="35708"/>
    <lineage>
        <taxon>Eukaryota</taxon>
        <taxon>Viridiplantae</taxon>
        <taxon>Streptophyta</taxon>
        <taxon>Embryophyta</taxon>
        <taxon>Tracheophyta</taxon>
        <taxon>Spermatophyta</taxon>
        <taxon>Magnoliopsida</taxon>
        <taxon>Liliopsida</taxon>
        <taxon>Poales</taxon>
        <taxon>Poaceae</taxon>
        <taxon>PACMAD clade</taxon>
        <taxon>Arundinoideae</taxon>
        <taxon>Arundineae</taxon>
        <taxon>Arundo</taxon>
    </lineage>
</organism>
<evidence type="ECO:0000256" key="1">
    <source>
        <dbReference type="SAM" id="MobiDB-lite"/>
    </source>
</evidence>
<evidence type="ECO:0000313" key="2">
    <source>
        <dbReference type="EMBL" id="JAD64560.1"/>
    </source>
</evidence>
<name>A0A0A9BTR6_ARUDO</name>
<feature type="region of interest" description="Disordered" evidence="1">
    <location>
        <begin position="30"/>
        <end position="62"/>
    </location>
</feature>
<proteinExistence type="predicted"/>
<reference evidence="2" key="2">
    <citation type="journal article" date="2015" name="Data Brief">
        <title>Shoot transcriptome of the giant reed, Arundo donax.</title>
        <authorList>
            <person name="Barrero R.A."/>
            <person name="Guerrero F.D."/>
            <person name="Moolhuijzen P."/>
            <person name="Goolsby J.A."/>
            <person name="Tidwell J."/>
            <person name="Bellgard S.E."/>
            <person name="Bellgard M.I."/>
        </authorList>
    </citation>
    <scope>NUCLEOTIDE SEQUENCE</scope>
    <source>
        <tissue evidence="2">Shoot tissue taken approximately 20 cm above the soil surface</tissue>
    </source>
</reference>
<reference evidence="2" key="1">
    <citation type="submission" date="2014-09" db="EMBL/GenBank/DDBJ databases">
        <authorList>
            <person name="Magalhaes I.L.F."/>
            <person name="Oliveira U."/>
            <person name="Santos F.R."/>
            <person name="Vidigal T.H.D.A."/>
            <person name="Brescovit A.D."/>
            <person name="Santos A.J."/>
        </authorList>
    </citation>
    <scope>NUCLEOTIDE SEQUENCE</scope>
    <source>
        <tissue evidence="2">Shoot tissue taken approximately 20 cm above the soil surface</tissue>
    </source>
</reference>
<protein>
    <submittedName>
        <fullName evidence="2">Uncharacterized protein</fullName>
    </submittedName>
</protein>